<dbReference type="Proteomes" id="UP000814128">
    <property type="component" value="Unassembled WGS sequence"/>
</dbReference>
<evidence type="ECO:0000313" key="2">
    <source>
        <dbReference type="Proteomes" id="UP000814128"/>
    </source>
</evidence>
<accession>A0ACB8QHL9</accession>
<dbReference type="EMBL" id="MU273592">
    <property type="protein sequence ID" value="KAI0031115.1"/>
    <property type="molecule type" value="Genomic_DNA"/>
</dbReference>
<sequence>MATRPPFKGFKRRLVAAFDLGTTFSGVSYAILDPGKVPEIKTVMRYPGQETRDSKIETVIYYDAGGKVAAAGAEIPIVEDSEDADDDDSDGFKLLLSNGRKSDIPADIPRTNLPPSKGIVNVFADFYAYLFDRLRAFISETHASGDLIWDSVKDSIDFVLSHPNAWEGQQQAALRQAAVLAGLVPTISDAQERITFVTEGEASFHYCVSSGLLLDAAGTNLMVIDAGGGTIDFGTYTFVGGNSIEVEELAAPTGIYQGAVMVPQRAHTYLKNKLEQAGSKFASIVDSMAEEFDKTTKKRFKGAGDSYIRFSNSASDRDSKVGIRGGQIKLTADEVAGFFDPAVREIITIIEDQQKHVRDRISIFLLVGGFASSEYLYTKLKTYVEKSGCKLYRPDAHANKAVAEGAVSFHIDHFVSSRVAKLTYGSRCTHVFDSNNPEHAKRASNTFVAPNGLQMLDGGFKDILVKGTQITEDTLFERPFYIISRFGVEKIECEVICHRGDNVPKWMDEEPELFSTLCTITADVAMVPKVKERGPRGDFCRQEYNVVLSFGLTEFSAHISWMDKGVQKTGPASIVYDDNLSVQVSQ</sequence>
<gene>
    <name evidence="1" type="ORF">K488DRAFT_87118</name>
</gene>
<reference evidence="1" key="1">
    <citation type="submission" date="2021-02" db="EMBL/GenBank/DDBJ databases">
        <authorList>
            <consortium name="DOE Joint Genome Institute"/>
            <person name="Ahrendt S."/>
            <person name="Looney B.P."/>
            <person name="Miyauchi S."/>
            <person name="Morin E."/>
            <person name="Drula E."/>
            <person name="Courty P.E."/>
            <person name="Chicoki N."/>
            <person name="Fauchery L."/>
            <person name="Kohler A."/>
            <person name="Kuo A."/>
            <person name="Labutti K."/>
            <person name="Pangilinan J."/>
            <person name="Lipzen A."/>
            <person name="Riley R."/>
            <person name="Andreopoulos W."/>
            <person name="He G."/>
            <person name="Johnson J."/>
            <person name="Barry K.W."/>
            <person name="Grigoriev I.V."/>
            <person name="Nagy L."/>
            <person name="Hibbett D."/>
            <person name="Henrissat B."/>
            <person name="Matheny P.B."/>
            <person name="Labbe J."/>
            <person name="Martin F."/>
        </authorList>
    </citation>
    <scope>NUCLEOTIDE SEQUENCE</scope>
    <source>
        <strain evidence="1">EC-137</strain>
    </source>
</reference>
<reference evidence="1" key="2">
    <citation type="journal article" date="2022" name="New Phytol.">
        <title>Evolutionary transition to the ectomycorrhizal habit in the genomes of a hyperdiverse lineage of mushroom-forming fungi.</title>
        <authorList>
            <person name="Looney B."/>
            <person name="Miyauchi S."/>
            <person name="Morin E."/>
            <person name="Drula E."/>
            <person name="Courty P.E."/>
            <person name="Kohler A."/>
            <person name="Kuo A."/>
            <person name="LaButti K."/>
            <person name="Pangilinan J."/>
            <person name="Lipzen A."/>
            <person name="Riley R."/>
            <person name="Andreopoulos W."/>
            <person name="He G."/>
            <person name="Johnson J."/>
            <person name="Nolan M."/>
            <person name="Tritt A."/>
            <person name="Barry K.W."/>
            <person name="Grigoriev I.V."/>
            <person name="Nagy L.G."/>
            <person name="Hibbett D."/>
            <person name="Henrissat B."/>
            <person name="Matheny P.B."/>
            <person name="Labbe J."/>
            <person name="Martin F.M."/>
        </authorList>
    </citation>
    <scope>NUCLEOTIDE SEQUENCE</scope>
    <source>
        <strain evidence="1">EC-137</strain>
    </source>
</reference>
<keyword evidence="2" id="KW-1185">Reference proteome</keyword>
<name>A0ACB8QHL9_9AGAM</name>
<organism evidence="1 2">
    <name type="scientific">Vararia minispora EC-137</name>
    <dbReference type="NCBI Taxonomy" id="1314806"/>
    <lineage>
        <taxon>Eukaryota</taxon>
        <taxon>Fungi</taxon>
        <taxon>Dikarya</taxon>
        <taxon>Basidiomycota</taxon>
        <taxon>Agaricomycotina</taxon>
        <taxon>Agaricomycetes</taxon>
        <taxon>Russulales</taxon>
        <taxon>Lachnocladiaceae</taxon>
        <taxon>Vararia</taxon>
    </lineage>
</organism>
<comment type="caution">
    <text evidence="1">The sequence shown here is derived from an EMBL/GenBank/DDBJ whole genome shotgun (WGS) entry which is preliminary data.</text>
</comment>
<proteinExistence type="predicted"/>
<protein>
    <submittedName>
        <fullName evidence="1">Uncharacterized protein</fullName>
    </submittedName>
</protein>
<evidence type="ECO:0000313" key="1">
    <source>
        <dbReference type="EMBL" id="KAI0031115.1"/>
    </source>
</evidence>